<evidence type="ECO:0000256" key="1">
    <source>
        <dbReference type="ARBA" id="ARBA00022801"/>
    </source>
</evidence>
<keyword evidence="5" id="KW-0547">Nucleotide-binding</keyword>
<dbReference type="KEGG" id="mtun:MTUNDRAET4_3602"/>
<protein>
    <submittedName>
        <fullName evidence="5">Superfamily II DNA or RNA helicase, SNF2 family</fullName>
    </submittedName>
</protein>
<evidence type="ECO:0000313" key="5">
    <source>
        <dbReference type="EMBL" id="VFU10489.1"/>
    </source>
</evidence>
<name>A0A4U8Z5F9_METTU</name>
<keyword evidence="5" id="KW-0067">ATP-binding</keyword>
<dbReference type="PROSITE" id="PS51194">
    <property type="entry name" value="HELICASE_CTER"/>
    <property type="match status" value="1"/>
</dbReference>
<dbReference type="GO" id="GO:0016787">
    <property type="term" value="F:hydrolase activity"/>
    <property type="evidence" value="ECO:0007669"/>
    <property type="project" value="UniProtKB-KW"/>
</dbReference>
<dbReference type="Pfam" id="PF00176">
    <property type="entry name" value="SNF2-rel_dom"/>
    <property type="match status" value="1"/>
</dbReference>
<evidence type="ECO:0000259" key="4">
    <source>
        <dbReference type="PROSITE" id="PS51194"/>
    </source>
</evidence>
<dbReference type="Gene3D" id="3.40.50.300">
    <property type="entry name" value="P-loop containing nucleotide triphosphate hydrolases"/>
    <property type="match status" value="1"/>
</dbReference>
<keyword evidence="5" id="KW-0347">Helicase</keyword>
<dbReference type="PROSITE" id="PS51192">
    <property type="entry name" value="HELICASE_ATP_BIND_1"/>
    <property type="match status" value="1"/>
</dbReference>
<evidence type="ECO:0000259" key="3">
    <source>
        <dbReference type="PROSITE" id="PS51192"/>
    </source>
</evidence>
<dbReference type="InterPro" id="IPR000330">
    <property type="entry name" value="SNF2_N"/>
</dbReference>
<gene>
    <name evidence="5" type="ORF">MTUNDRAET4_3602</name>
</gene>
<dbReference type="InterPro" id="IPR049730">
    <property type="entry name" value="SNF2/RAD54-like_C"/>
</dbReference>
<dbReference type="InterPro" id="IPR001650">
    <property type="entry name" value="Helicase_C-like"/>
</dbReference>
<dbReference type="GO" id="GO:0004386">
    <property type="term" value="F:helicase activity"/>
    <property type="evidence" value="ECO:0007669"/>
    <property type="project" value="UniProtKB-KW"/>
</dbReference>
<dbReference type="Gene3D" id="3.40.50.10810">
    <property type="entry name" value="Tandem AAA-ATPase domain"/>
    <property type="match status" value="1"/>
</dbReference>
<dbReference type="AlphaFoldDB" id="A0A4U8Z5F9"/>
<dbReference type="EMBL" id="LR536450">
    <property type="protein sequence ID" value="VFU10489.1"/>
    <property type="molecule type" value="Genomic_DNA"/>
</dbReference>
<feature type="region of interest" description="Disordered" evidence="2">
    <location>
        <begin position="155"/>
        <end position="185"/>
    </location>
</feature>
<feature type="domain" description="Helicase ATP-binding" evidence="3">
    <location>
        <begin position="240"/>
        <end position="426"/>
    </location>
</feature>
<dbReference type="Pfam" id="PF00271">
    <property type="entry name" value="Helicase_C"/>
    <property type="match status" value="1"/>
</dbReference>
<accession>A0A4U8Z5F9</accession>
<dbReference type="PANTHER" id="PTHR10799">
    <property type="entry name" value="SNF2/RAD54 HELICASE FAMILY"/>
    <property type="match status" value="1"/>
</dbReference>
<evidence type="ECO:0000313" key="6">
    <source>
        <dbReference type="Proteomes" id="UP000294360"/>
    </source>
</evidence>
<dbReference type="OrthoDB" id="9814088at2"/>
<feature type="compositionally biased region" description="Low complexity" evidence="2">
    <location>
        <begin position="161"/>
        <end position="173"/>
    </location>
</feature>
<dbReference type="InterPro" id="IPR027417">
    <property type="entry name" value="P-loop_NTPase"/>
</dbReference>
<dbReference type="RefSeq" id="WP_134491247.1">
    <property type="nucleotide sequence ID" value="NZ_CP139089.1"/>
</dbReference>
<proteinExistence type="predicted"/>
<feature type="domain" description="Helicase C-terminal" evidence="4">
    <location>
        <begin position="553"/>
        <end position="717"/>
    </location>
</feature>
<dbReference type="GO" id="GO:0005524">
    <property type="term" value="F:ATP binding"/>
    <property type="evidence" value="ECO:0007669"/>
    <property type="project" value="InterPro"/>
</dbReference>
<dbReference type="SMART" id="SM00490">
    <property type="entry name" value="HELICc"/>
    <property type="match status" value="1"/>
</dbReference>
<dbReference type="InterPro" id="IPR014001">
    <property type="entry name" value="Helicase_ATP-bd"/>
</dbReference>
<organism evidence="5 6">
    <name type="scientific">Methylocella tundrae</name>
    <dbReference type="NCBI Taxonomy" id="227605"/>
    <lineage>
        <taxon>Bacteria</taxon>
        <taxon>Pseudomonadati</taxon>
        <taxon>Pseudomonadota</taxon>
        <taxon>Alphaproteobacteria</taxon>
        <taxon>Hyphomicrobiales</taxon>
        <taxon>Beijerinckiaceae</taxon>
        <taxon>Methylocella</taxon>
    </lineage>
</organism>
<dbReference type="CDD" id="cd18793">
    <property type="entry name" value="SF2_C_SNF"/>
    <property type="match status" value="1"/>
</dbReference>
<dbReference type="SUPFAM" id="SSF52540">
    <property type="entry name" value="P-loop containing nucleoside triphosphate hydrolases"/>
    <property type="match status" value="2"/>
</dbReference>
<dbReference type="Proteomes" id="UP000294360">
    <property type="component" value="Chromosome"/>
</dbReference>
<sequence>MLARNTYLVIDPDLKIALDVVRRKQAASKDERREFMKNPRAAIAEALGAAEEEAAASLFVETAQYSDRVLELGLWEPPALAWLTRKSGQWLPESFPIWVGSRQIAMTPDSITTLKQNCAAARQAGEADIEVQGERHSVDVVEQAVREAEALYGTFNPDRAQPPADAADNANQAGDPSAAPEDPASGDDLVLLIKTNIDGLDYELVHPRRGARIARDLPHQALGATTPQPHQLEGFDWLVKTWSAGWPGVLLADDMGLGKTLQALLFLAWIRRNELASGRAEPPTKRPILIVAPTALLTNWVAESVRHLAQHALGTCVEAFGSSLVKLKRPKGAQWSPEDALEIGALTSADWILTTYETLADNHRAFARVFFSVIVFDEMQKVKSPGTINTQSAKAMHADFVIGLTGTPIENRIEDLWCVMDRIAPGYLGDLKNFSAEYGGEDPAALKMLKVRLEAPFREGPAVMLRRMKEEILVGLPKKNVKKYPTPMPSIQSEAYDAAVAEARKGKGDPAGMLKVVHALRSISLHPTGAQNVDSYDAHSVRRWIAASARLSKTIELLHSIRSASEKAIVFIEDLEIQKTLAAAVPQLLGLSKPPDVINGGTPGKKRQAVVDRFQDGGKGFDLLLLSPRAAGVGLTITAANHVIHLSRWWNPAVEDQCNDRVYRIGQDREVTIHVPIARHPVFGDESFDHTLDDLLEIKRKLSRHMLAPPVQSNDVSRLFGAAIRGEQVQRPPN</sequence>
<evidence type="ECO:0000256" key="2">
    <source>
        <dbReference type="SAM" id="MobiDB-lite"/>
    </source>
</evidence>
<dbReference type="InterPro" id="IPR038718">
    <property type="entry name" value="SNF2-like_sf"/>
</dbReference>
<keyword evidence="1" id="KW-0378">Hydrolase</keyword>
<reference evidence="5 6" key="1">
    <citation type="submission" date="2019-03" db="EMBL/GenBank/DDBJ databases">
        <authorList>
            <person name="Kox A.R. M."/>
        </authorList>
    </citation>
    <scope>NUCLEOTIDE SEQUENCE [LARGE SCALE GENOMIC DNA]</scope>
    <source>
        <strain evidence="5">MTUNDRAET4 annotated genome</strain>
    </source>
</reference>
<dbReference type="SMART" id="SM00487">
    <property type="entry name" value="DEXDc"/>
    <property type="match status" value="1"/>
</dbReference>